<feature type="transmembrane region" description="Helical" evidence="2">
    <location>
        <begin position="231"/>
        <end position="249"/>
    </location>
</feature>
<feature type="compositionally biased region" description="Low complexity" evidence="1">
    <location>
        <begin position="279"/>
        <end position="291"/>
    </location>
</feature>
<comment type="caution">
    <text evidence="3">The sequence shown here is derived from an EMBL/GenBank/DDBJ whole genome shotgun (WGS) entry which is preliminary data.</text>
</comment>
<dbReference type="AlphaFoldDB" id="A0AAV8A9N7"/>
<dbReference type="EMBL" id="JANTQA010000012">
    <property type="protein sequence ID" value="KAJ3449447.1"/>
    <property type="molecule type" value="Genomic_DNA"/>
</dbReference>
<evidence type="ECO:0000256" key="1">
    <source>
        <dbReference type="SAM" id="MobiDB-lite"/>
    </source>
</evidence>
<keyword evidence="2" id="KW-1133">Transmembrane helix</keyword>
<organism evidence="3 4">
    <name type="scientific">Anaeramoeba flamelloides</name>
    <dbReference type="NCBI Taxonomy" id="1746091"/>
    <lineage>
        <taxon>Eukaryota</taxon>
        <taxon>Metamonada</taxon>
        <taxon>Anaeramoebidae</taxon>
        <taxon>Anaeramoeba</taxon>
    </lineage>
</organism>
<gene>
    <name evidence="3" type="ORF">M0812_05596</name>
</gene>
<reference evidence="3" key="1">
    <citation type="submission" date="2022-08" db="EMBL/GenBank/DDBJ databases">
        <title>Novel sulphate-reducing endosymbionts in the free-living metamonad Anaeramoeba.</title>
        <authorList>
            <person name="Jerlstrom-Hultqvist J."/>
            <person name="Cepicka I."/>
            <person name="Gallot-Lavallee L."/>
            <person name="Salas-Leiva D."/>
            <person name="Curtis B.A."/>
            <person name="Zahonova K."/>
            <person name="Pipaliya S."/>
            <person name="Dacks J."/>
            <person name="Roger A.J."/>
        </authorList>
    </citation>
    <scope>NUCLEOTIDE SEQUENCE</scope>
    <source>
        <strain evidence="3">Busselton2</strain>
    </source>
</reference>
<evidence type="ECO:0000313" key="4">
    <source>
        <dbReference type="Proteomes" id="UP001146793"/>
    </source>
</evidence>
<proteinExistence type="predicted"/>
<protein>
    <submittedName>
        <fullName evidence="3">Uncharacterized protein</fullName>
    </submittedName>
</protein>
<name>A0AAV8A9N7_9EUKA</name>
<evidence type="ECO:0000313" key="3">
    <source>
        <dbReference type="EMBL" id="KAJ3449447.1"/>
    </source>
</evidence>
<accession>A0AAV8A9N7</accession>
<dbReference type="Proteomes" id="UP001146793">
    <property type="component" value="Unassembled WGS sequence"/>
</dbReference>
<feature type="transmembrane region" description="Helical" evidence="2">
    <location>
        <begin position="188"/>
        <end position="211"/>
    </location>
</feature>
<sequence length="318" mass="35226">MFFKREERILGFTKTQLKDFVENQVAEDLKFEKQQILEYENSMNSSLVFNTISNAMSGALLGGLYGGSILFLNEPKSLLTKKALREIGTSSLIGSMSSASWGFSYSACKKYMPDSPPIVHKMIAGSVAGAVVAIPTKRFKPIATGALTGGVIAGIAHTIDQLFKSLNFGKKFASGLLKQWKKQIKTSFTISVLGSVLAIVVIIELIISMLINCWVSTSCSISFEWLWRLQMILFDYYYLAICIFGTLILKKTIQNNHTKKVPTKNTDIEDPKMSTRKLSTTISSNSEDESISNFSPIEIKTTSKSLSFDSNESLDNKL</sequence>
<keyword evidence="2" id="KW-0812">Transmembrane</keyword>
<evidence type="ECO:0000256" key="2">
    <source>
        <dbReference type="SAM" id="Phobius"/>
    </source>
</evidence>
<feature type="region of interest" description="Disordered" evidence="1">
    <location>
        <begin position="261"/>
        <end position="291"/>
    </location>
</feature>
<keyword evidence="2" id="KW-0472">Membrane</keyword>